<keyword evidence="2" id="KW-0472">Membrane</keyword>
<dbReference type="SUPFAM" id="SSF89372">
    <property type="entry name" value="Fucose-specific lectin"/>
    <property type="match status" value="1"/>
</dbReference>
<dbReference type="AlphaFoldDB" id="A0A4U0XFL7"/>
<feature type="region of interest" description="Disordered" evidence="1">
    <location>
        <begin position="83"/>
        <end position="103"/>
    </location>
</feature>
<accession>A0A4U0XFL7</accession>
<keyword evidence="4" id="KW-1185">Reference proteome</keyword>
<name>A0A4U0XFL7_9PEZI</name>
<evidence type="ECO:0000256" key="1">
    <source>
        <dbReference type="SAM" id="MobiDB-lite"/>
    </source>
</evidence>
<feature type="compositionally biased region" description="Basic and acidic residues" evidence="1">
    <location>
        <begin position="13"/>
        <end position="23"/>
    </location>
</feature>
<dbReference type="Proteomes" id="UP000309340">
    <property type="component" value="Unassembled WGS sequence"/>
</dbReference>
<feature type="region of interest" description="Disordered" evidence="1">
    <location>
        <begin position="145"/>
        <end position="167"/>
    </location>
</feature>
<protein>
    <submittedName>
        <fullName evidence="3">Uncharacterized protein</fullName>
    </submittedName>
</protein>
<reference evidence="3 4" key="1">
    <citation type="submission" date="2017-03" db="EMBL/GenBank/DDBJ databases">
        <title>Genomes of endolithic fungi from Antarctica.</title>
        <authorList>
            <person name="Coleine C."/>
            <person name="Masonjones S."/>
            <person name="Stajich J.E."/>
        </authorList>
    </citation>
    <scope>NUCLEOTIDE SEQUENCE [LARGE SCALE GENOMIC DNA]</scope>
    <source>
        <strain evidence="3 4">CCFEE 5184</strain>
    </source>
</reference>
<dbReference type="EMBL" id="NAJQ01000185">
    <property type="protein sequence ID" value="TKA75692.1"/>
    <property type="molecule type" value="Genomic_DNA"/>
</dbReference>
<evidence type="ECO:0000313" key="3">
    <source>
        <dbReference type="EMBL" id="TKA75692.1"/>
    </source>
</evidence>
<comment type="caution">
    <text evidence="3">The sequence shown here is derived from an EMBL/GenBank/DDBJ whole genome shotgun (WGS) entry which is preliminary data.</text>
</comment>
<organism evidence="3 4">
    <name type="scientific">Friedmanniomyces simplex</name>
    <dbReference type="NCBI Taxonomy" id="329884"/>
    <lineage>
        <taxon>Eukaryota</taxon>
        <taxon>Fungi</taxon>
        <taxon>Dikarya</taxon>
        <taxon>Ascomycota</taxon>
        <taxon>Pezizomycotina</taxon>
        <taxon>Dothideomycetes</taxon>
        <taxon>Dothideomycetidae</taxon>
        <taxon>Mycosphaerellales</taxon>
        <taxon>Teratosphaeriaceae</taxon>
        <taxon>Friedmanniomyces</taxon>
    </lineage>
</organism>
<gene>
    <name evidence="3" type="ORF">B0A55_03181</name>
</gene>
<keyword evidence="2" id="KW-0812">Transmembrane</keyword>
<proteinExistence type="predicted"/>
<dbReference type="Gene3D" id="2.120.10.70">
    <property type="entry name" value="Fucose-specific lectin"/>
    <property type="match status" value="1"/>
</dbReference>
<keyword evidence="2" id="KW-1133">Transmembrane helix</keyword>
<feature type="transmembrane region" description="Helical" evidence="2">
    <location>
        <begin position="112"/>
        <end position="138"/>
    </location>
</feature>
<dbReference type="OrthoDB" id="3923199at2759"/>
<evidence type="ECO:0000313" key="4">
    <source>
        <dbReference type="Proteomes" id="UP000309340"/>
    </source>
</evidence>
<evidence type="ECO:0000256" key="2">
    <source>
        <dbReference type="SAM" id="Phobius"/>
    </source>
</evidence>
<feature type="region of interest" description="Disordered" evidence="1">
    <location>
        <begin position="1"/>
        <end position="27"/>
    </location>
</feature>
<sequence>MDTTARYSALEHGGLEVTERPDGPEVVPGTLAPVVERRSSLNSPEIVHPEQYQTNKQEHGNYFGGNDEAAAPEYGDEARPAYISNDAKEPGVGTHETGSPRKSRRYCGMSRAVFIAVIVVAAVVVLGAVLGGVLGTLLTRRSVKSSDSSLPQPYSFNGTSNTTSKSNGPLEAMAGTGFATAVSADGSGRLLMYYQDANGRIIENSYLNESWTLEDSSLIDQSMVTNDATRGSPLAAVSYTLNGLQYRQVFYIDGTGLVKTTNSTTVNDTNAIATSWTTPYAITNDPASTSGTAGLAACSDHVGMNGIRVYYGSGSGYVQEVAYQFNNTAYGWNGMNSFASSDPNSGVACVVFDNTVQEDQYVNVYMRNTSGIVVQNYFDFLGTAGWNIGPETSMNLTIASGSAIAACNDDSQSEYVHFQLTNGTIVRALVDPSGSMFEQYNNLQSATSNSKMAAAYVDGGALLMFQNDSSDSTMWAADTSRTMVSILNEAIP</sequence>